<evidence type="ECO:0000313" key="5">
    <source>
        <dbReference type="Proteomes" id="UP000018482"/>
    </source>
</evidence>
<dbReference type="PANTHER" id="PTHR30185:SF18">
    <property type="entry name" value="TRANSCRIPTIONAL REGULATOR MTLR"/>
    <property type="match status" value="1"/>
</dbReference>
<proteinExistence type="predicted"/>
<dbReference type="PROSITE" id="PS51094">
    <property type="entry name" value="PTS_EIIA_TYPE_2"/>
    <property type="match status" value="1"/>
</dbReference>
<keyword evidence="4" id="KW-0808">Transferase</keyword>
<dbReference type="InterPro" id="IPR007737">
    <property type="entry name" value="Mga_HTH"/>
</dbReference>
<sequence>MLLTKREEQLLKAFQEYGKLSINQMTDILQVSKRTTYRTIADLTESLDTIQVSILKESGKYYLHGQLDCLTTFESQESFSREERLSWICLMLLLEDEGLTNEALQTPFLVSNVTIIQDVAQIEERLKQFDLILNRQHKGYQLVGDAGTKRWLAAVILTDVYAVADFKRLADVTFPQPQFDAAQFQVAQQVFQEEAKNIPECDTKMGHFLIVLLSLANVNTLETKTYAISRMAMDITQSLFRSYAKLTGRFYTLQEILYFASRLDEFVIKRQPVPLFQEQVDSEFYYNISNLIDKVSLYTKINFAKDQVLFKFLFNHVRLSLAVPEMFRETSNPAVTHRALKQSSYLHRVITLLIKDIFPPYLQTQNEFELITLHFASSLRRSPDIYPVRLLLLTDERPLARELLMTRIRHLAPFIERLTVKSLSQYETSDDHLYDAILTTRPSTEGHYYIPIFPDGKELLDLQDYLQDVQENRDIVMREALPEESPYDSQEYLRAAHELLLTFSLFQVDNAKHFDQSVATIVAQLPGISDTNYLTQKLIQRFHQSPMAIPDTGLMLLHTQSHTVETSGFYICDLTKTISAVSMNQQTENVSRVLIMLTKTSENDSVRDLMTAIGQSIIENHLYTEIYKTGNKAIIYQLLNQIFTNKIKQLEN</sequence>
<keyword evidence="1" id="KW-0805">Transcription regulation</keyword>
<dbReference type="eggNOG" id="COG3711">
    <property type="taxonomic scope" value="Bacteria"/>
</dbReference>
<dbReference type="EMBL" id="ANQC01000083">
    <property type="protein sequence ID" value="ESV54632.1"/>
    <property type="molecule type" value="Genomic_DNA"/>
</dbReference>
<dbReference type="InterPro" id="IPR002178">
    <property type="entry name" value="PTS_EIIA_type-2_dom"/>
</dbReference>
<dbReference type="Gene3D" id="3.40.930.10">
    <property type="entry name" value="Mannitol-specific EII, Chain A"/>
    <property type="match status" value="1"/>
</dbReference>
<reference evidence="4 5" key="1">
    <citation type="submission" date="2013-05" db="EMBL/GenBank/DDBJ databases">
        <authorList>
            <person name="Richards V.P."/>
            <person name="Durkin S.A.S."/>
            <person name="Kim M."/>
            <person name="Pavinski Bitar P.D."/>
            <person name="Stanhope M.J."/>
            <person name="Town C.D."/>
            <person name="Venter J.C."/>
        </authorList>
    </citation>
    <scope>NUCLEOTIDE SEQUENCE [LARGE SCALE GENOMIC DNA]</scope>
    <source>
        <strain evidence="4 5">LMG 14747</strain>
    </source>
</reference>
<dbReference type="InterPro" id="IPR050661">
    <property type="entry name" value="BglG_antiterminators"/>
</dbReference>
<gene>
    <name evidence="4" type="ORF">SAG0136_05145</name>
</gene>
<protein>
    <submittedName>
        <fullName evidence="4">Phosphotransferase</fullName>
    </submittedName>
</protein>
<dbReference type="Proteomes" id="UP000018482">
    <property type="component" value="Unassembled WGS sequence"/>
</dbReference>
<dbReference type="Pfam" id="PF00359">
    <property type="entry name" value="PTS_EIIA_2"/>
    <property type="match status" value="1"/>
</dbReference>
<name>V6Z174_STRAG</name>
<evidence type="ECO:0000259" key="3">
    <source>
        <dbReference type="PROSITE" id="PS51094"/>
    </source>
</evidence>
<evidence type="ECO:0000256" key="1">
    <source>
        <dbReference type="ARBA" id="ARBA00023015"/>
    </source>
</evidence>
<dbReference type="Pfam" id="PF05043">
    <property type="entry name" value="Mga"/>
    <property type="match status" value="1"/>
</dbReference>
<dbReference type="AlphaFoldDB" id="V6Z174"/>
<dbReference type="InterPro" id="IPR016152">
    <property type="entry name" value="PTrfase/Anion_transptr"/>
</dbReference>
<evidence type="ECO:0000313" key="4">
    <source>
        <dbReference type="EMBL" id="ESV54632.1"/>
    </source>
</evidence>
<dbReference type="InterPro" id="IPR036388">
    <property type="entry name" value="WH-like_DNA-bd_sf"/>
</dbReference>
<evidence type="ECO:0000256" key="2">
    <source>
        <dbReference type="ARBA" id="ARBA00023163"/>
    </source>
</evidence>
<dbReference type="SUPFAM" id="SSF55804">
    <property type="entry name" value="Phoshotransferase/anion transport protein"/>
    <property type="match status" value="1"/>
</dbReference>
<comment type="caution">
    <text evidence="4">The sequence shown here is derived from an EMBL/GenBank/DDBJ whole genome shotgun (WGS) entry which is preliminary data.</text>
</comment>
<dbReference type="Gene3D" id="1.10.10.10">
    <property type="entry name" value="Winged helix-like DNA-binding domain superfamily/Winged helix DNA-binding domain"/>
    <property type="match status" value="1"/>
</dbReference>
<feature type="domain" description="PTS EIIA type-2" evidence="3">
    <location>
        <begin position="492"/>
        <end position="642"/>
    </location>
</feature>
<dbReference type="GO" id="GO:0016740">
    <property type="term" value="F:transferase activity"/>
    <property type="evidence" value="ECO:0007669"/>
    <property type="project" value="UniProtKB-KW"/>
</dbReference>
<accession>V6Z174</accession>
<keyword evidence="2" id="KW-0804">Transcription</keyword>
<dbReference type="PANTHER" id="PTHR30185">
    <property type="entry name" value="CRYPTIC BETA-GLUCOSIDE BGL OPERON ANTITERMINATOR"/>
    <property type="match status" value="1"/>
</dbReference>
<organism evidence="4 5">
    <name type="scientific">Streptococcus agalactiae LMG 14747</name>
    <dbReference type="NCBI Taxonomy" id="1154860"/>
    <lineage>
        <taxon>Bacteria</taxon>
        <taxon>Bacillati</taxon>
        <taxon>Bacillota</taxon>
        <taxon>Bacilli</taxon>
        <taxon>Lactobacillales</taxon>
        <taxon>Streptococcaceae</taxon>
        <taxon>Streptococcus</taxon>
    </lineage>
</organism>